<comment type="caution">
    <text evidence="2">The sequence shown here is derived from an EMBL/GenBank/DDBJ whole genome shotgun (WGS) entry which is preliminary data.</text>
</comment>
<proteinExistence type="predicted"/>
<dbReference type="EMBL" id="JABAIK010000024">
    <property type="protein sequence ID" value="NLS14606.1"/>
    <property type="molecule type" value="Genomic_DNA"/>
</dbReference>
<keyword evidence="1" id="KW-0812">Transmembrane</keyword>
<gene>
    <name evidence="2" type="ORF">HGP28_17240</name>
</gene>
<dbReference type="AlphaFoldDB" id="A0A7X8YII2"/>
<name>A0A7X8YII2_9VIBR</name>
<organism evidence="2 3">
    <name type="scientific">Vibrio agarilyticus</name>
    <dbReference type="NCBI Taxonomy" id="2726741"/>
    <lineage>
        <taxon>Bacteria</taxon>
        <taxon>Pseudomonadati</taxon>
        <taxon>Pseudomonadota</taxon>
        <taxon>Gammaproteobacteria</taxon>
        <taxon>Vibrionales</taxon>
        <taxon>Vibrionaceae</taxon>
        <taxon>Vibrio</taxon>
    </lineage>
</organism>
<evidence type="ECO:0000313" key="3">
    <source>
        <dbReference type="Proteomes" id="UP000535589"/>
    </source>
</evidence>
<feature type="transmembrane region" description="Helical" evidence="1">
    <location>
        <begin position="12"/>
        <end position="35"/>
    </location>
</feature>
<dbReference type="RefSeq" id="WP_168837701.1">
    <property type="nucleotide sequence ID" value="NZ_JABAIK010000024.1"/>
</dbReference>
<keyword evidence="1" id="KW-1133">Transmembrane helix</keyword>
<sequence length="139" mass="15089">MCLNRKQSQGNVLIVAIFILVVVGFLATTLTNIRWSHHDSLTREQLGAQALMAAESTQQWALTQLYPLNQVADVVSSCAALNSAAVPNLTINTPCQRSTLTCQAVGELESQTFYRLTATAECGSGAFSVSRSQQVWVKE</sequence>
<evidence type="ECO:0000313" key="2">
    <source>
        <dbReference type="EMBL" id="NLS14606.1"/>
    </source>
</evidence>
<keyword evidence="3" id="KW-1185">Reference proteome</keyword>
<reference evidence="2 3" key="1">
    <citation type="submission" date="2020-04" db="EMBL/GenBank/DDBJ databases">
        <title>Vibrio sp. SM6, a novel species isolated from seawater.</title>
        <authorList>
            <person name="Wang X."/>
        </authorList>
    </citation>
    <scope>NUCLEOTIDE SEQUENCE [LARGE SCALE GENOMIC DNA]</scope>
    <source>
        <strain evidence="2 3">SM6</strain>
    </source>
</reference>
<dbReference type="Proteomes" id="UP000535589">
    <property type="component" value="Unassembled WGS sequence"/>
</dbReference>
<accession>A0A7X8YII2</accession>
<keyword evidence="1" id="KW-0472">Membrane</keyword>
<evidence type="ECO:0000256" key="1">
    <source>
        <dbReference type="SAM" id="Phobius"/>
    </source>
</evidence>
<protein>
    <submittedName>
        <fullName evidence="2">MSHA biogenesis protein MshP</fullName>
    </submittedName>
</protein>